<sequence>MIIYYQYKDHLGNTRVSFAKNSEGALEITDTNNYYPFGLNHMKGSFGISNFGSYYSYKYNGKELQETGMYDYGARMYMSDLGRWGVVDPLAESSRRFSPYNYALDNPMMFIDPDGRKALVNDYQAMQAEFFSAVQSQGNGVMGQMLGGGGILTTSYYPGNLGGNTNFGGGATFGQTQAYRDLMVGRTTSITNVNGYLTYWTGITSVTGSLINGEANVNLDLGILHRIPLDAYKDWADWGSTAMKGGLEYIVKQRTDLYNSGYWIDNLGNTRSVNYAGRARGSLIGLRSSYVNTTAMYGKYATRAGYVGYAISAAQIGYGVYQDKGKFGVKAQLATANVAGGMAGAWMGAEAGAWMGMKTGATVGVWFEGVGAVPGAAIGGLIGGIVGGILGGKYGGDYAEDWASGILNKPDQLK</sequence>
<proteinExistence type="predicted"/>
<gene>
    <name evidence="1" type="ORF">ACFONJ_23615</name>
</gene>
<organism evidence="1 2">
    <name type="scientific">Chryseobacterium tructae</name>
    <dbReference type="NCBI Taxonomy" id="1037380"/>
    <lineage>
        <taxon>Bacteria</taxon>
        <taxon>Pseudomonadati</taxon>
        <taxon>Bacteroidota</taxon>
        <taxon>Flavobacteriia</taxon>
        <taxon>Flavobacteriales</taxon>
        <taxon>Weeksellaceae</taxon>
        <taxon>Chryseobacterium group</taxon>
        <taxon>Chryseobacterium</taxon>
    </lineage>
</organism>
<comment type="caution">
    <text evidence="1">The sequence shown here is derived from an EMBL/GenBank/DDBJ whole genome shotgun (WGS) entry which is preliminary data.</text>
</comment>
<evidence type="ECO:0000313" key="2">
    <source>
        <dbReference type="Proteomes" id="UP001595735"/>
    </source>
</evidence>
<dbReference type="InterPro" id="IPR050708">
    <property type="entry name" value="T6SS_VgrG/RHS"/>
</dbReference>
<dbReference type="PANTHER" id="PTHR32305">
    <property type="match status" value="1"/>
</dbReference>
<dbReference type="Gene3D" id="2.180.10.10">
    <property type="entry name" value="RHS repeat-associated core"/>
    <property type="match status" value="1"/>
</dbReference>
<dbReference type="RefSeq" id="WP_378171056.1">
    <property type="nucleotide sequence ID" value="NZ_JBHRYO010000002.1"/>
</dbReference>
<accession>A0ABV7Y136</accession>
<dbReference type="PANTHER" id="PTHR32305:SF15">
    <property type="entry name" value="PROTEIN RHSA-RELATED"/>
    <property type="match status" value="1"/>
</dbReference>
<dbReference type="Proteomes" id="UP001595735">
    <property type="component" value="Unassembled WGS sequence"/>
</dbReference>
<dbReference type="EMBL" id="JBHRYO010000002">
    <property type="protein sequence ID" value="MFC3758968.1"/>
    <property type="molecule type" value="Genomic_DNA"/>
</dbReference>
<dbReference type="InterPro" id="IPR022385">
    <property type="entry name" value="Rhs_assc_core"/>
</dbReference>
<dbReference type="NCBIfam" id="TIGR03696">
    <property type="entry name" value="Rhs_assc_core"/>
    <property type="match status" value="1"/>
</dbReference>
<keyword evidence="2" id="KW-1185">Reference proteome</keyword>
<protein>
    <submittedName>
        <fullName evidence="1">RHS repeat-associated core domain-containing protein</fullName>
    </submittedName>
</protein>
<evidence type="ECO:0000313" key="1">
    <source>
        <dbReference type="EMBL" id="MFC3758968.1"/>
    </source>
</evidence>
<name>A0ABV7Y136_9FLAO</name>
<reference evidence="2" key="1">
    <citation type="journal article" date="2019" name="Int. J. Syst. Evol. Microbiol.">
        <title>The Global Catalogue of Microorganisms (GCM) 10K type strain sequencing project: providing services to taxonomists for standard genome sequencing and annotation.</title>
        <authorList>
            <consortium name="The Broad Institute Genomics Platform"/>
            <consortium name="The Broad Institute Genome Sequencing Center for Infectious Disease"/>
            <person name="Wu L."/>
            <person name="Ma J."/>
        </authorList>
    </citation>
    <scope>NUCLEOTIDE SEQUENCE [LARGE SCALE GENOMIC DNA]</scope>
    <source>
        <strain evidence="2">CECT 7798</strain>
    </source>
</reference>